<evidence type="ECO:0000256" key="2">
    <source>
        <dbReference type="SAM" id="SignalP"/>
    </source>
</evidence>
<evidence type="ECO:0000313" key="3">
    <source>
        <dbReference type="EMBL" id="KAJ7980407.1"/>
    </source>
</evidence>
<keyword evidence="4" id="KW-1185">Reference proteome</keyword>
<feature type="chain" id="PRO_5042018443" description="Secreted protein" evidence="2">
    <location>
        <begin position="21"/>
        <end position="112"/>
    </location>
</feature>
<gene>
    <name evidence="3" type="ORF">O6P43_003688</name>
</gene>
<accession>A0AAD7VLP7</accession>
<keyword evidence="2" id="KW-0732">Signal</keyword>
<evidence type="ECO:0000256" key="1">
    <source>
        <dbReference type="SAM" id="MobiDB-lite"/>
    </source>
</evidence>
<protein>
    <recommendedName>
        <fullName evidence="5">Secreted protein</fullName>
    </recommendedName>
</protein>
<comment type="caution">
    <text evidence="3">The sequence shown here is derived from an EMBL/GenBank/DDBJ whole genome shotgun (WGS) entry which is preliminary data.</text>
</comment>
<dbReference type="EMBL" id="JARAOO010000002">
    <property type="protein sequence ID" value="KAJ7980407.1"/>
    <property type="molecule type" value="Genomic_DNA"/>
</dbReference>
<evidence type="ECO:0008006" key="5">
    <source>
        <dbReference type="Google" id="ProtNLM"/>
    </source>
</evidence>
<feature type="compositionally biased region" description="Polar residues" evidence="1">
    <location>
        <begin position="60"/>
        <end position="73"/>
    </location>
</feature>
<reference evidence="3" key="1">
    <citation type="journal article" date="2023" name="Science">
        <title>Elucidation of the pathway for biosynthesis of saponin adjuvants from the soapbark tree.</title>
        <authorList>
            <person name="Reed J."/>
            <person name="Orme A."/>
            <person name="El-Demerdash A."/>
            <person name="Owen C."/>
            <person name="Martin L.B.B."/>
            <person name="Misra R.C."/>
            <person name="Kikuchi S."/>
            <person name="Rejzek M."/>
            <person name="Martin A.C."/>
            <person name="Harkess A."/>
            <person name="Leebens-Mack J."/>
            <person name="Louveau T."/>
            <person name="Stephenson M.J."/>
            <person name="Osbourn A."/>
        </authorList>
    </citation>
    <scope>NUCLEOTIDE SEQUENCE</scope>
    <source>
        <strain evidence="3">S10</strain>
    </source>
</reference>
<evidence type="ECO:0000313" key="4">
    <source>
        <dbReference type="Proteomes" id="UP001163823"/>
    </source>
</evidence>
<feature type="compositionally biased region" description="Basic and acidic residues" evidence="1">
    <location>
        <begin position="32"/>
        <end position="44"/>
    </location>
</feature>
<proteinExistence type="predicted"/>
<feature type="signal peptide" evidence="2">
    <location>
        <begin position="1"/>
        <end position="20"/>
    </location>
</feature>
<dbReference type="KEGG" id="qsa:O6P43_003688"/>
<feature type="compositionally biased region" description="Low complexity" evidence="1">
    <location>
        <begin position="45"/>
        <end position="59"/>
    </location>
</feature>
<dbReference type="AlphaFoldDB" id="A0AAD7VLP7"/>
<dbReference type="Proteomes" id="UP001163823">
    <property type="component" value="Chromosome 2"/>
</dbReference>
<feature type="compositionally biased region" description="Basic and acidic residues" evidence="1">
    <location>
        <begin position="96"/>
        <end position="112"/>
    </location>
</feature>
<sequence>MKTLVVVFVALVVILATIEADGARQRAVELDQRKLLTDDTDLGRKSSAGAPASKPGAAGDSTQSNSGKTNSNTNDDHDDVNDSYENYGHGPTGSETENRRIFTSDHPERPRP</sequence>
<feature type="region of interest" description="Disordered" evidence="1">
    <location>
        <begin position="32"/>
        <end position="112"/>
    </location>
</feature>
<name>A0AAD7VLP7_QUISA</name>
<organism evidence="3 4">
    <name type="scientific">Quillaja saponaria</name>
    <name type="common">Soap bark tree</name>
    <dbReference type="NCBI Taxonomy" id="32244"/>
    <lineage>
        <taxon>Eukaryota</taxon>
        <taxon>Viridiplantae</taxon>
        <taxon>Streptophyta</taxon>
        <taxon>Embryophyta</taxon>
        <taxon>Tracheophyta</taxon>
        <taxon>Spermatophyta</taxon>
        <taxon>Magnoliopsida</taxon>
        <taxon>eudicotyledons</taxon>
        <taxon>Gunneridae</taxon>
        <taxon>Pentapetalae</taxon>
        <taxon>rosids</taxon>
        <taxon>fabids</taxon>
        <taxon>Fabales</taxon>
        <taxon>Quillajaceae</taxon>
        <taxon>Quillaja</taxon>
    </lineage>
</organism>